<dbReference type="InterPro" id="IPR051414">
    <property type="entry name" value="Adenylate-forming_Reductase"/>
</dbReference>
<dbReference type="AlphaFoldDB" id="A0A6A6HXY4"/>
<dbReference type="InterPro" id="IPR042099">
    <property type="entry name" value="ANL_N_sf"/>
</dbReference>
<keyword evidence="2" id="KW-0597">Phosphoprotein</keyword>
<dbReference type="Pfam" id="PF00501">
    <property type="entry name" value="AMP-binding"/>
    <property type="match status" value="1"/>
</dbReference>
<dbReference type="EMBL" id="ML987208">
    <property type="protein sequence ID" value="KAF2242463.1"/>
    <property type="molecule type" value="Genomic_DNA"/>
</dbReference>
<accession>A0A6A6HXY4</accession>
<keyword evidence="5" id="KW-1185">Reference proteome</keyword>
<name>A0A6A6HXY4_9PLEO</name>
<dbReference type="PANTHER" id="PTHR43439:SF2">
    <property type="entry name" value="ENZYME, PUTATIVE (JCVI)-RELATED"/>
    <property type="match status" value="1"/>
</dbReference>
<dbReference type="Gene3D" id="3.40.50.12780">
    <property type="entry name" value="N-terminal domain of ligase-like"/>
    <property type="match status" value="1"/>
</dbReference>
<sequence length="547" mass="62230">MATETSLTTNGYVKLEDEVRTIGHRHLIQLLDHYAKTEPDRAYLSIPVDQKDLSAGFKDVSYGAFANAVDHCVHWLNSVLPLATEPFETVAYSGPRDIRYPMLACALAKLERKLLFPSPAATPAGQAHLVRKTECRTFFYGGLLKPVVESVVAEVQEWQVQVDKVSEVEEFLREEKAREWPWKKSWNEARDLPWLILHTSGTTGFPKPIILTHEMLVLVDASKLMPEFQGVENRFDKHLEGRRWFNTMPTLHMVGMYMALQWAMVCGGVAIFGPSENVTTAGIRDTLRYGRCQAMMTSPLSIDALVADPLGLESLRNLEFVYFGGAPLSRSAAEKLTPYPCKLFIRLTGEDDWEYHKFAPSNGIEFEKVDGDVHEMIIVRKSELARWQQIFWVYPELDIFRTGDLWVEHKSRAGRWKVVGRTDDLIVFKTGLKMNAAEVERELSHCAGVAGVVIGGQNMARPFVLVEWTDDGVDDERKLERLWPAIQKVNERCAEVVRIPKDQVLFTKPEKKLARNVKGGPVRKASLKLYEEEIARLYAIERLKSLR</sequence>
<evidence type="ECO:0000259" key="3">
    <source>
        <dbReference type="Pfam" id="PF00501"/>
    </source>
</evidence>
<evidence type="ECO:0000313" key="4">
    <source>
        <dbReference type="EMBL" id="KAF2242463.1"/>
    </source>
</evidence>
<dbReference type="GeneID" id="54584572"/>
<dbReference type="RefSeq" id="XP_033677467.1">
    <property type="nucleotide sequence ID" value="XM_033831242.1"/>
</dbReference>
<feature type="domain" description="AMP-dependent synthetase/ligase" evidence="3">
    <location>
        <begin position="33"/>
        <end position="337"/>
    </location>
</feature>
<dbReference type="InterPro" id="IPR000873">
    <property type="entry name" value="AMP-dep_synth/lig_dom"/>
</dbReference>
<dbReference type="PROSITE" id="PS00455">
    <property type="entry name" value="AMP_BINDING"/>
    <property type="match status" value="1"/>
</dbReference>
<evidence type="ECO:0000256" key="1">
    <source>
        <dbReference type="ARBA" id="ARBA00022450"/>
    </source>
</evidence>
<dbReference type="InterPro" id="IPR020845">
    <property type="entry name" value="AMP-binding_CS"/>
</dbReference>
<proteinExistence type="predicted"/>
<reference evidence="4" key="1">
    <citation type="journal article" date="2020" name="Stud. Mycol.">
        <title>101 Dothideomycetes genomes: a test case for predicting lifestyles and emergence of pathogens.</title>
        <authorList>
            <person name="Haridas S."/>
            <person name="Albert R."/>
            <person name="Binder M."/>
            <person name="Bloem J."/>
            <person name="Labutti K."/>
            <person name="Salamov A."/>
            <person name="Andreopoulos B."/>
            <person name="Baker S."/>
            <person name="Barry K."/>
            <person name="Bills G."/>
            <person name="Bluhm B."/>
            <person name="Cannon C."/>
            <person name="Castanera R."/>
            <person name="Culley D."/>
            <person name="Daum C."/>
            <person name="Ezra D."/>
            <person name="Gonzalez J."/>
            <person name="Henrissat B."/>
            <person name="Kuo A."/>
            <person name="Liang C."/>
            <person name="Lipzen A."/>
            <person name="Lutzoni F."/>
            <person name="Magnuson J."/>
            <person name="Mondo S."/>
            <person name="Nolan M."/>
            <person name="Ohm R."/>
            <person name="Pangilinan J."/>
            <person name="Park H.-J."/>
            <person name="Ramirez L."/>
            <person name="Alfaro M."/>
            <person name="Sun H."/>
            <person name="Tritt A."/>
            <person name="Yoshinaga Y."/>
            <person name="Zwiers L.-H."/>
            <person name="Turgeon B."/>
            <person name="Goodwin S."/>
            <person name="Spatafora J."/>
            <person name="Crous P."/>
            <person name="Grigoriev I."/>
        </authorList>
    </citation>
    <scope>NUCLEOTIDE SEQUENCE</scope>
    <source>
        <strain evidence="4">CBS 122368</strain>
    </source>
</reference>
<keyword evidence="1" id="KW-0596">Phosphopantetheine</keyword>
<gene>
    <name evidence="4" type="ORF">BU26DRAFT_534927</name>
</gene>
<dbReference type="SUPFAM" id="SSF56801">
    <property type="entry name" value="Acetyl-CoA synthetase-like"/>
    <property type="match status" value="1"/>
</dbReference>
<dbReference type="PANTHER" id="PTHR43439">
    <property type="entry name" value="PHENYLACETATE-COENZYME A LIGASE"/>
    <property type="match status" value="1"/>
</dbReference>
<evidence type="ECO:0000256" key="2">
    <source>
        <dbReference type="ARBA" id="ARBA00022553"/>
    </source>
</evidence>
<dbReference type="OrthoDB" id="429813at2759"/>
<protein>
    <submittedName>
        <fullName evidence="4">Putative AMP-binding enzyme</fullName>
    </submittedName>
</protein>
<dbReference type="Pfam" id="PF23562">
    <property type="entry name" value="AMP-binding_C_3"/>
    <property type="match status" value="1"/>
</dbReference>
<dbReference type="Proteomes" id="UP000800094">
    <property type="component" value="Unassembled WGS sequence"/>
</dbReference>
<organism evidence="4 5">
    <name type="scientific">Trematosphaeria pertusa</name>
    <dbReference type="NCBI Taxonomy" id="390896"/>
    <lineage>
        <taxon>Eukaryota</taxon>
        <taxon>Fungi</taxon>
        <taxon>Dikarya</taxon>
        <taxon>Ascomycota</taxon>
        <taxon>Pezizomycotina</taxon>
        <taxon>Dothideomycetes</taxon>
        <taxon>Pleosporomycetidae</taxon>
        <taxon>Pleosporales</taxon>
        <taxon>Massarineae</taxon>
        <taxon>Trematosphaeriaceae</taxon>
        <taxon>Trematosphaeria</taxon>
    </lineage>
</organism>
<evidence type="ECO:0000313" key="5">
    <source>
        <dbReference type="Proteomes" id="UP000800094"/>
    </source>
</evidence>